<evidence type="ECO:0000313" key="2">
    <source>
        <dbReference type="EMBL" id="AZI55225.1"/>
    </source>
</evidence>
<dbReference type="EMBL" id="CP034160">
    <property type="protein sequence ID" value="AZI55225.1"/>
    <property type="molecule type" value="Genomic_DNA"/>
</dbReference>
<feature type="chain" id="PRO_5018125410" description="Trimeric autotransporter adhesin YadA-like head domain-containing protein" evidence="1">
    <location>
        <begin position="20"/>
        <end position="413"/>
    </location>
</feature>
<dbReference type="SUPFAM" id="SSF101967">
    <property type="entry name" value="Adhesin YadA, collagen-binding domain"/>
    <property type="match status" value="1"/>
</dbReference>
<sequence>MKKNFLILSLSLASLQTFSQVGINTTEPKATLDVVGKPLETNVLDGLIVPRITASQLKSKNYTSEQKGAVIYVTENFTDSADANGQVEWVKSVGLYEFNGTQWKRTGNPEDTLYDVVERGNYAGRFISFTGDSATKQGTRDGAFGFNATTNSYFIGNMNPNQTGQNNIGIGLNALENLTSGNGTVAIGNNAFRMSSGTVGTLENEYNTGVGFNVGNLFKGDHSVALGFGALNSNWIGEQNTAIGQQAMSEGIGTEKASYNTAIGSNALRLANQPFGNIVIGRSAGVRMSGKNNVIIGNWVAGSQLYSQAFNSSNKLMIHNHTFDSSGNLPNSPVGTNTLIYGDFSERWLRINGKFQINPTYISIADSSYSKILVYNPATGETGTRDYVNIPTPPASGNYVLKAVNGNVQWVVE</sequence>
<protein>
    <recommendedName>
        <fullName evidence="4">Trimeric autotransporter adhesin YadA-like head domain-containing protein</fullName>
    </recommendedName>
</protein>
<proteinExistence type="predicted"/>
<dbReference type="Gene3D" id="2.150.10.10">
    <property type="entry name" value="Serralysin-like metalloprotease, C-terminal"/>
    <property type="match status" value="1"/>
</dbReference>
<evidence type="ECO:0008006" key="4">
    <source>
        <dbReference type="Google" id="ProtNLM"/>
    </source>
</evidence>
<dbReference type="KEGG" id="eva:EIB75_08195"/>
<organism evidence="2 3">
    <name type="scientific">Epilithonimonas vandammei</name>
    <dbReference type="NCBI Taxonomy" id="2487072"/>
    <lineage>
        <taxon>Bacteria</taxon>
        <taxon>Pseudomonadati</taxon>
        <taxon>Bacteroidota</taxon>
        <taxon>Flavobacteriia</taxon>
        <taxon>Flavobacteriales</taxon>
        <taxon>Weeksellaceae</taxon>
        <taxon>Chryseobacterium group</taxon>
        <taxon>Epilithonimonas</taxon>
    </lineage>
</organism>
<dbReference type="InterPro" id="IPR011049">
    <property type="entry name" value="Serralysin-like_metalloprot_C"/>
</dbReference>
<dbReference type="AlphaFoldDB" id="A0A3G8ZEL2"/>
<evidence type="ECO:0000313" key="3">
    <source>
        <dbReference type="Proteomes" id="UP000272316"/>
    </source>
</evidence>
<dbReference type="RefSeq" id="WP_124986345.1">
    <property type="nucleotide sequence ID" value="NZ_CP034160.1"/>
</dbReference>
<dbReference type="Proteomes" id="UP000272316">
    <property type="component" value="Chromosome"/>
</dbReference>
<reference evidence="3" key="1">
    <citation type="submission" date="2018-11" db="EMBL/GenBank/DDBJ databases">
        <title>Proposal to divide the Flavobacteriaceae and reorganize its genera based on Amino Acid Identity values calculated from whole genome sequences.</title>
        <authorList>
            <person name="Nicholson A.C."/>
            <person name="Gulvik C.A."/>
            <person name="Whitney A.M."/>
            <person name="Sheth M."/>
            <person name="Batra D."/>
            <person name="Pryor J."/>
            <person name="Bernardet J.-F."/>
            <person name="Hugo C."/>
            <person name="Kampfer P."/>
            <person name="Newman J.D."/>
            <person name="McQuiston J.R."/>
        </authorList>
    </citation>
    <scope>NUCLEOTIDE SEQUENCE [LARGE SCALE GENOMIC DNA]</scope>
    <source>
        <strain evidence="3">H6466</strain>
    </source>
</reference>
<gene>
    <name evidence="2" type="ORF">EIB75_08195</name>
</gene>
<accession>A0A3G8ZEL2</accession>
<feature type="signal peptide" evidence="1">
    <location>
        <begin position="1"/>
        <end position="19"/>
    </location>
</feature>
<evidence type="ECO:0000256" key="1">
    <source>
        <dbReference type="SAM" id="SignalP"/>
    </source>
</evidence>
<keyword evidence="1" id="KW-0732">Signal</keyword>
<name>A0A3G8ZEL2_9FLAO</name>